<dbReference type="EMBL" id="JAPDRP010000022">
    <property type="protein sequence ID" value="KAJ9637868.1"/>
    <property type="molecule type" value="Genomic_DNA"/>
</dbReference>
<proteinExistence type="predicted"/>
<evidence type="ECO:0000313" key="2">
    <source>
        <dbReference type="Proteomes" id="UP001172680"/>
    </source>
</evidence>
<keyword evidence="2" id="KW-1185">Reference proteome</keyword>
<sequence>MLNRFLDLNMAAAESLKAIQGLSWNTLFQPLPSSMLTNKGPNVSGIDASESPLVNLYVAAGIVPPRNPQSIIAEATAEVKRLDLWHPFIYLPYAAAWQDPIGSYGRENVEFLRWPWGRLRAFMALWRSHQVTIVTVFIVAVIIFFVGVYYNSPYRWTYSQAYPKPAANGALSWTFDPARDSRRYGLNQSQCDAAFAKLWLELDRAAHHQDKTGKIMPEEHGISWSRQGTVRAMIHNHQVKGCTRSDFRERSNAILHSIHRALIAYPDPVPNIEFSFNIEDIPNDDETPTGTTWALTRRKDQQHLWLMPDFGYWSWFGGVVGSYERVLDKIAEGKRLFMEKDQRVVWRGAGLNEQRKTLLEVSKGRAWADIESIVWDDDPDKRKEMLPIHDHCRYMFVIHTEGRSYSGRLKYLLNCGSVVIIPEPLTWVEYFHHLLIPDGPRQNYVSVKADFSDLEEKINYYLSHLDEAQRIADNSVTTFRERYLTPAAQACYWRKLFEVWAAHSSEPEMYRKGEEKKWRGIPFETYM</sequence>
<accession>A0ACC2YR07</accession>
<name>A0ACC2YR07_9PEZI</name>
<dbReference type="Proteomes" id="UP001172680">
    <property type="component" value="Unassembled WGS sequence"/>
</dbReference>
<evidence type="ECO:0000313" key="1">
    <source>
        <dbReference type="EMBL" id="KAJ9637868.1"/>
    </source>
</evidence>
<protein>
    <submittedName>
        <fullName evidence="1">Uncharacterized protein</fullName>
    </submittedName>
</protein>
<comment type="caution">
    <text evidence="1">The sequence shown here is derived from an EMBL/GenBank/DDBJ whole genome shotgun (WGS) entry which is preliminary data.</text>
</comment>
<organism evidence="1 2">
    <name type="scientific">Coniosporium tulheliwenetii</name>
    <dbReference type="NCBI Taxonomy" id="3383036"/>
    <lineage>
        <taxon>Eukaryota</taxon>
        <taxon>Fungi</taxon>
        <taxon>Dikarya</taxon>
        <taxon>Ascomycota</taxon>
        <taxon>Pezizomycotina</taxon>
        <taxon>Dothideomycetes</taxon>
        <taxon>Dothideomycetes incertae sedis</taxon>
        <taxon>Coniosporium</taxon>
    </lineage>
</organism>
<reference evidence="1" key="1">
    <citation type="submission" date="2022-10" db="EMBL/GenBank/DDBJ databases">
        <title>Culturing micro-colonial fungi from biological soil crusts in the Mojave desert and describing Neophaeococcomyces mojavensis, and introducing the new genera and species Taxawa tesnikishii.</title>
        <authorList>
            <person name="Kurbessoian T."/>
            <person name="Stajich J.E."/>
        </authorList>
    </citation>
    <scope>NUCLEOTIDE SEQUENCE</scope>
    <source>
        <strain evidence="1">JES_115</strain>
    </source>
</reference>
<gene>
    <name evidence="1" type="ORF">H2199_007363</name>
</gene>